<name>A0ABY4HEV4_9BACI</name>
<dbReference type="InterPro" id="IPR019618">
    <property type="entry name" value="Spore_germination_GerPA"/>
</dbReference>
<evidence type="ECO:0000313" key="2">
    <source>
        <dbReference type="Proteomes" id="UP000830326"/>
    </source>
</evidence>
<dbReference type="RefSeq" id="WP_245034591.1">
    <property type="nucleotide sequence ID" value="NZ_CP095075.1"/>
</dbReference>
<dbReference type="PANTHER" id="PTHR37808">
    <property type="entry name" value="SPORE GERMINATION PROTEIN-LIKE PROTEIN YDZR-RELATED"/>
    <property type="match status" value="1"/>
</dbReference>
<organism evidence="1 2">
    <name type="scientific">Halobacillus amylolyticus</name>
    <dbReference type="NCBI Taxonomy" id="2932259"/>
    <lineage>
        <taxon>Bacteria</taxon>
        <taxon>Bacillati</taxon>
        <taxon>Bacillota</taxon>
        <taxon>Bacilli</taxon>
        <taxon>Bacillales</taxon>
        <taxon>Bacillaceae</taxon>
        <taxon>Halobacillus</taxon>
    </lineage>
</organism>
<dbReference type="PANTHER" id="PTHR37808:SF3">
    <property type="entry name" value="SPORE GERMINATION PROTEIN GERPA-RELATED"/>
    <property type="match status" value="1"/>
</dbReference>
<reference evidence="1" key="1">
    <citation type="submission" date="2022-04" db="EMBL/GenBank/DDBJ databases">
        <title>Halobacillus sp. isolated from saltern.</title>
        <authorList>
            <person name="Won M."/>
            <person name="Lee C.-M."/>
            <person name="Woen H.-Y."/>
            <person name="Kwon S.-W."/>
        </authorList>
    </citation>
    <scope>NUCLEOTIDE SEQUENCE</scope>
    <source>
        <strain evidence="1">SSHM10-5</strain>
    </source>
</reference>
<proteinExistence type="predicted"/>
<protein>
    <submittedName>
        <fullName evidence="1">Spore germination protein</fullName>
    </submittedName>
</protein>
<evidence type="ECO:0000313" key="1">
    <source>
        <dbReference type="EMBL" id="UOR13172.1"/>
    </source>
</evidence>
<dbReference type="EMBL" id="CP095075">
    <property type="protein sequence ID" value="UOR13172.1"/>
    <property type="molecule type" value="Genomic_DNA"/>
</dbReference>
<dbReference type="Pfam" id="PF10676">
    <property type="entry name" value="gerPA"/>
    <property type="match status" value="1"/>
</dbReference>
<gene>
    <name evidence="1" type="ORF">MUO15_06705</name>
</gene>
<sequence length="72" mass="7585">MPAKVGMVKVLNVSNSSIFNIGDVYSMSPAASAKTFAGGGSFNTGNGIRININRSSTYVNDRELVDQSIINS</sequence>
<dbReference type="Proteomes" id="UP000830326">
    <property type="component" value="Chromosome"/>
</dbReference>
<accession>A0ABY4HEV4</accession>
<keyword evidence="2" id="KW-1185">Reference proteome</keyword>